<evidence type="ECO:0000256" key="5">
    <source>
        <dbReference type="ARBA" id="ARBA00022685"/>
    </source>
</evidence>
<sequence length="179" mass="19843">SFSLALTMQKFVLVLTIWVLVSEVRQGTEARNPTYGVKLCGREFIRAVIFTCGGSRWKRTGNAQIVCFLPCLIISPGDLPESLSNLDWAEEGEASEGWNTEQVPRLSYKEYPDYENQSWKDHLMGLGGVIQQSRSSTTITEELLEALRASDRKGRDVVIGLSNACCKLGCSKSEISSLC</sequence>
<dbReference type="GO" id="GO:0005179">
    <property type="term" value="F:hormone activity"/>
    <property type="evidence" value="ECO:0007669"/>
    <property type="project" value="UniProtKB-KW"/>
</dbReference>
<evidence type="ECO:0000256" key="7">
    <source>
        <dbReference type="ARBA" id="ARBA00022729"/>
    </source>
</evidence>
<dbReference type="GO" id="GO:0005576">
    <property type="term" value="C:extracellular region"/>
    <property type="evidence" value="ECO:0007669"/>
    <property type="project" value="UniProtKB-SubCell"/>
</dbReference>
<dbReference type="InParanoid" id="H3A1H9"/>
<dbReference type="HOGENOM" id="CLU_120043_0_0_1"/>
<dbReference type="FunCoup" id="H3A1H9">
    <property type="interactions" value="506"/>
</dbReference>
<evidence type="ECO:0000259" key="11">
    <source>
        <dbReference type="SMART" id="SM00078"/>
    </source>
</evidence>
<reference evidence="12" key="2">
    <citation type="submission" date="2025-08" db="UniProtKB">
        <authorList>
            <consortium name="Ensembl"/>
        </authorList>
    </citation>
    <scope>IDENTIFICATION</scope>
</reference>
<name>H3A1H9_LATCH</name>
<keyword evidence="4" id="KW-0964">Secreted</keyword>
<dbReference type="AlphaFoldDB" id="H3A1H9"/>
<dbReference type="InterPro" id="IPR022352">
    <property type="entry name" value="Ins/IGF/rlx"/>
</dbReference>
<keyword evidence="7 10" id="KW-0732">Signal</keyword>
<dbReference type="PANTHER" id="PTHR20968">
    <property type="entry name" value="ILGF DOMAIN-CONTAINING PROTEIN"/>
    <property type="match status" value="1"/>
</dbReference>
<evidence type="ECO:0000256" key="4">
    <source>
        <dbReference type="ARBA" id="ARBA00022525"/>
    </source>
</evidence>
<evidence type="ECO:0000256" key="1">
    <source>
        <dbReference type="ARBA" id="ARBA00004613"/>
    </source>
</evidence>
<dbReference type="STRING" id="7897.ENSLACP00000003500"/>
<keyword evidence="5" id="KW-0165">Cleavage on pair of basic residues</keyword>
<dbReference type="Ensembl" id="ENSLACT00000003531.1">
    <property type="protein sequence ID" value="ENSLACP00000003500.1"/>
    <property type="gene ID" value="ENSLACG00000003121.1"/>
</dbReference>
<dbReference type="PANTHER" id="PTHR20968:SF0">
    <property type="entry name" value="RELAXIN-3"/>
    <property type="match status" value="1"/>
</dbReference>
<reference evidence="12" key="3">
    <citation type="submission" date="2025-09" db="UniProtKB">
        <authorList>
            <consortium name="Ensembl"/>
        </authorList>
    </citation>
    <scope>IDENTIFICATION</scope>
</reference>
<protein>
    <recommendedName>
        <fullName evidence="9">Relaxin-3</fullName>
    </recommendedName>
</protein>
<feature type="domain" description="Insulin-like" evidence="11">
    <location>
        <begin position="37"/>
        <end position="179"/>
    </location>
</feature>
<keyword evidence="13" id="KW-1185">Reference proteome</keyword>
<organism evidence="12 13">
    <name type="scientific">Latimeria chalumnae</name>
    <name type="common">Coelacanth</name>
    <dbReference type="NCBI Taxonomy" id="7897"/>
    <lineage>
        <taxon>Eukaryota</taxon>
        <taxon>Metazoa</taxon>
        <taxon>Chordata</taxon>
        <taxon>Craniata</taxon>
        <taxon>Vertebrata</taxon>
        <taxon>Euteleostomi</taxon>
        <taxon>Coelacanthiformes</taxon>
        <taxon>Coelacanthidae</taxon>
        <taxon>Latimeria</taxon>
    </lineage>
</organism>
<dbReference type="InterPro" id="IPR016179">
    <property type="entry name" value="Insulin-like"/>
</dbReference>
<keyword evidence="8" id="KW-1015">Disulfide bond</keyword>
<feature type="chain" id="PRO_5003579777" description="Relaxin-3" evidence="10">
    <location>
        <begin position="31"/>
        <end position="179"/>
    </location>
</feature>
<evidence type="ECO:0000256" key="6">
    <source>
        <dbReference type="ARBA" id="ARBA00022702"/>
    </source>
</evidence>
<reference evidence="13" key="1">
    <citation type="submission" date="2011-08" db="EMBL/GenBank/DDBJ databases">
        <title>The draft genome of Latimeria chalumnae.</title>
        <authorList>
            <person name="Di Palma F."/>
            <person name="Alfoldi J."/>
            <person name="Johnson J."/>
            <person name="Berlin A."/>
            <person name="Gnerre S."/>
            <person name="Jaffe D."/>
            <person name="MacCallum I."/>
            <person name="Young S."/>
            <person name="Walker B.J."/>
            <person name="Lander E."/>
            <person name="Lindblad-Toh K."/>
        </authorList>
    </citation>
    <scope>NUCLEOTIDE SEQUENCE [LARGE SCALE GENOMIC DNA]</scope>
    <source>
        <strain evidence="13">Wild caught</strain>
    </source>
</reference>
<dbReference type="Proteomes" id="UP000008672">
    <property type="component" value="Unassembled WGS sequence"/>
</dbReference>
<evidence type="ECO:0000256" key="9">
    <source>
        <dbReference type="ARBA" id="ARBA00040355"/>
    </source>
</evidence>
<dbReference type="EMBL" id="AFYH01054451">
    <property type="status" value="NOT_ANNOTATED_CDS"/>
    <property type="molecule type" value="Genomic_DNA"/>
</dbReference>
<keyword evidence="6" id="KW-0372">Hormone</keyword>
<dbReference type="PROSITE" id="PS00262">
    <property type="entry name" value="INSULIN"/>
    <property type="match status" value="1"/>
</dbReference>
<evidence type="ECO:0000256" key="3">
    <source>
        <dbReference type="ARBA" id="ARBA00011207"/>
    </source>
</evidence>
<dbReference type="InterPro" id="IPR051777">
    <property type="entry name" value="Insulin-like_neuro_ligands"/>
</dbReference>
<comment type="subcellular location">
    <subcellularLocation>
        <location evidence="1">Secreted</location>
    </subcellularLocation>
</comment>
<dbReference type="Bgee" id="ENSLACG00000003121">
    <property type="expression patterns" value="Expressed in muscle tissue and 4 other cell types or tissues"/>
</dbReference>
<evidence type="ECO:0000313" key="13">
    <source>
        <dbReference type="Proteomes" id="UP000008672"/>
    </source>
</evidence>
<comment type="subunit">
    <text evidence="3">Heterodimer of a B chain and an A chain linked by two disulfide bonds.</text>
</comment>
<dbReference type="SMART" id="SM00078">
    <property type="entry name" value="IlGF"/>
    <property type="match status" value="1"/>
</dbReference>
<dbReference type="OMA" id="SNACCKL"/>
<dbReference type="InterPro" id="IPR022353">
    <property type="entry name" value="Insulin_CS"/>
</dbReference>
<accession>H3A1H9</accession>
<evidence type="ECO:0000256" key="10">
    <source>
        <dbReference type="SAM" id="SignalP"/>
    </source>
</evidence>
<evidence type="ECO:0000256" key="8">
    <source>
        <dbReference type="ARBA" id="ARBA00023157"/>
    </source>
</evidence>
<gene>
    <name evidence="12" type="primary">RLN3B</name>
</gene>
<dbReference type="PRINTS" id="PR00276">
    <property type="entry name" value="INSULINFAMLY"/>
</dbReference>
<feature type="signal peptide" evidence="10">
    <location>
        <begin position="1"/>
        <end position="30"/>
    </location>
</feature>
<evidence type="ECO:0000256" key="2">
    <source>
        <dbReference type="ARBA" id="ARBA00009034"/>
    </source>
</evidence>
<comment type="similarity">
    <text evidence="2">Belongs to the insulin family.</text>
</comment>
<evidence type="ECO:0000313" key="12">
    <source>
        <dbReference type="Ensembl" id="ENSLACP00000003500.1"/>
    </source>
</evidence>
<dbReference type="SUPFAM" id="SSF56994">
    <property type="entry name" value="Insulin-like"/>
    <property type="match status" value="1"/>
</dbReference>
<proteinExistence type="inferred from homology"/>
<dbReference type="eggNOG" id="ENOG502S2C4">
    <property type="taxonomic scope" value="Eukaryota"/>
</dbReference>
<dbReference type="GO" id="GO:0001664">
    <property type="term" value="F:G protein-coupled receptor binding"/>
    <property type="evidence" value="ECO:0007669"/>
    <property type="project" value="TreeGrafter"/>
</dbReference>
<dbReference type="GeneTree" id="ENSGT00940000154396"/>
<dbReference type="CDD" id="cd04365">
    <property type="entry name" value="IlGF_relaxin_like"/>
    <property type="match status" value="1"/>
</dbReference>
<dbReference type="InterPro" id="IPR036438">
    <property type="entry name" value="Insulin-like_sf"/>
</dbReference>